<dbReference type="RefSeq" id="WP_344969099.1">
    <property type="nucleotide sequence ID" value="NZ_BAAAVI010000007.1"/>
</dbReference>
<accession>A0ABN3VSA6</accession>
<keyword evidence="7" id="KW-0472">Membrane</keyword>
<evidence type="ECO:0000256" key="4">
    <source>
        <dbReference type="ARBA" id="ARBA00022475"/>
    </source>
</evidence>
<sequence>MAMIGVAVACSGVPFQTVTENRVPTPGIMGFDQPFALIRTLIVFPSGALTPSSAGPGLLFGGQVTVMVTAAIRPSRVRAQGTANSSWSATSRPCSLGIPMSRLFDICRIYCDWRY</sequence>
<dbReference type="Pfam" id="PF01032">
    <property type="entry name" value="FecCD"/>
    <property type="match status" value="1"/>
</dbReference>
<keyword evidence="5" id="KW-0812">Transmembrane</keyword>
<evidence type="ECO:0000313" key="9">
    <source>
        <dbReference type="Proteomes" id="UP001500831"/>
    </source>
</evidence>
<evidence type="ECO:0000256" key="6">
    <source>
        <dbReference type="ARBA" id="ARBA00022989"/>
    </source>
</evidence>
<evidence type="ECO:0000256" key="2">
    <source>
        <dbReference type="ARBA" id="ARBA00007935"/>
    </source>
</evidence>
<comment type="caution">
    <text evidence="8">The sequence shown here is derived from an EMBL/GenBank/DDBJ whole genome shotgun (WGS) entry which is preliminary data.</text>
</comment>
<comment type="subcellular location">
    <subcellularLocation>
        <location evidence="1">Cell membrane</location>
        <topology evidence="1">Multi-pass membrane protein</topology>
    </subcellularLocation>
</comment>
<dbReference type="Proteomes" id="UP001500831">
    <property type="component" value="Unassembled WGS sequence"/>
</dbReference>
<evidence type="ECO:0000256" key="5">
    <source>
        <dbReference type="ARBA" id="ARBA00022692"/>
    </source>
</evidence>
<dbReference type="InterPro" id="IPR000522">
    <property type="entry name" value="ABC_transptr_permease_BtuC"/>
</dbReference>
<proteinExistence type="inferred from homology"/>
<keyword evidence="9" id="KW-1185">Reference proteome</keyword>
<reference evidence="8 9" key="1">
    <citation type="journal article" date="2019" name="Int. J. Syst. Evol. Microbiol.">
        <title>The Global Catalogue of Microorganisms (GCM) 10K type strain sequencing project: providing services to taxonomists for standard genome sequencing and annotation.</title>
        <authorList>
            <consortium name="The Broad Institute Genomics Platform"/>
            <consortium name="The Broad Institute Genome Sequencing Center for Infectious Disease"/>
            <person name="Wu L."/>
            <person name="Ma J."/>
        </authorList>
    </citation>
    <scope>NUCLEOTIDE SEQUENCE [LARGE SCALE GENOMIC DNA]</scope>
    <source>
        <strain evidence="8 9">JCM 6242</strain>
    </source>
</reference>
<evidence type="ECO:0000256" key="7">
    <source>
        <dbReference type="ARBA" id="ARBA00023136"/>
    </source>
</evidence>
<evidence type="ECO:0000313" key="8">
    <source>
        <dbReference type="EMBL" id="GAA2856418.1"/>
    </source>
</evidence>
<comment type="similarity">
    <text evidence="2">Belongs to the binding-protein-dependent transport system permease family. FecCD subfamily.</text>
</comment>
<evidence type="ECO:0000256" key="3">
    <source>
        <dbReference type="ARBA" id="ARBA00022448"/>
    </source>
</evidence>
<keyword evidence="6" id="KW-1133">Transmembrane helix</keyword>
<dbReference type="EMBL" id="BAAAVI010000007">
    <property type="protein sequence ID" value="GAA2856418.1"/>
    <property type="molecule type" value="Genomic_DNA"/>
</dbReference>
<name>A0ABN3VSA6_9ACTN</name>
<keyword evidence="4" id="KW-1003">Cell membrane</keyword>
<keyword evidence="3" id="KW-0813">Transport</keyword>
<dbReference type="InterPro" id="IPR037294">
    <property type="entry name" value="ABC_BtuC-like"/>
</dbReference>
<protein>
    <submittedName>
        <fullName evidence="8">Uncharacterized protein</fullName>
    </submittedName>
</protein>
<evidence type="ECO:0000256" key="1">
    <source>
        <dbReference type="ARBA" id="ARBA00004651"/>
    </source>
</evidence>
<dbReference type="SUPFAM" id="SSF81345">
    <property type="entry name" value="ABC transporter involved in vitamin B12 uptake, BtuC"/>
    <property type="match status" value="1"/>
</dbReference>
<gene>
    <name evidence="8" type="ORF">GCM10010517_14730</name>
</gene>
<dbReference type="Gene3D" id="1.10.3470.10">
    <property type="entry name" value="ABC transporter involved in vitamin B12 uptake, BtuC"/>
    <property type="match status" value="1"/>
</dbReference>
<organism evidence="8 9">
    <name type="scientific">Streptosporangium fragile</name>
    <dbReference type="NCBI Taxonomy" id="46186"/>
    <lineage>
        <taxon>Bacteria</taxon>
        <taxon>Bacillati</taxon>
        <taxon>Actinomycetota</taxon>
        <taxon>Actinomycetes</taxon>
        <taxon>Streptosporangiales</taxon>
        <taxon>Streptosporangiaceae</taxon>
        <taxon>Streptosporangium</taxon>
    </lineage>
</organism>